<organism evidence="2 3">
    <name type="scientific">Corynebacterium timonense</name>
    <dbReference type="NCBI Taxonomy" id="441500"/>
    <lineage>
        <taxon>Bacteria</taxon>
        <taxon>Bacillati</taxon>
        <taxon>Actinomycetota</taxon>
        <taxon>Actinomycetes</taxon>
        <taxon>Mycobacteriales</taxon>
        <taxon>Corynebacteriaceae</taxon>
        <taxon>Corynebacterium</taxon>
    </lineage>
</organism>
<reference evidence="2 3" key="1">
    <citation type="submission" date="2016-10" db="EMBL/GenBank/DDBJ databases">
        <authorList>
            <person name="de Groot N.N."/>
        </authorList>
    </citation>
    <scope>NUCLEOTIDE SEQUENCE [LARGE SCALE GENOMIC DNA]</scope>
    <source>
        <strain evidence="2 3">DSM 45434</strain>
    </source>
</reference>
<keyword evidence="1" id="KW-0812">Transmembrane</keyword>
<accession>A0A1H1UP35</accession>
<feature type="transmembrane region" description="Helical" evidence="1">
    <location>
        <begin position="270"/>
        <end position="299"/>
    </location>
</feature>
<feature type="transmembrane region" description="Helical" evidence="1">
    <location>
        <begin position="128"/>
        <end position="146"/>
    </location>
</feature>
<evidence type="ECO:0000313" key="2">
    <source>
        <dbReference type="EMBL" id="SDS74292.1"/>
    </source>
</evidence>
<dbReference type="STRING" id="1203190.GCA_000312345_00651"/>
<dbReference type="OrthoDB" id="4427931at2"/>
<protein>
    <submittedName>
        <fullName evidence="2">Uncharacterized membrane protein</fullName>
    </submittedName>
</protein>
<keyword evidence="1" id="KW-0472">Membrane</keyword>
<gene>
    <name evidence="2" type="ORF">SAMN04488539_2295</name>
</gene>
<feature type="transmembrane region" description="Helical" evidence="1">
    <location>
        <begin position="103"/>
        <end position="122"/>
    </location>
</feature>
<feature type="transmembrane region" description="Helical" evidence="1">
    <location>
        <begin position="167"/>
        <end position="192"/>
    </location>
</feature>
<proteinExistence type="predicted"/>
<feature type="transmembrane region" description="Helical" evidence="1">
    <location>
        <begin position="226"/>
        <end position="249"/>
    </location>
</feature>
<name>A0A1H1UP35_9CORY</name>
<keyword evidence="3" id="KW-1185">Reference proteome</keyword>
<sequence length="322" mass="34465">MSNSDNYGSGSYDPNSYGDSFGDSYGDSYGNYSPDPFNVNAPRGALSLHGTRIVDGAYGDGDQLHPINDPEANGWVHRRGTGKMNPFEAWAFGFKATFANWQLWISVGLIFFLVLVVVGFFVPLAGNLLSFATLFFYPVLFSLALMNTLAAKWKFDGLRAPHYGPSLGMLFVVIVISTLVSLLLLLLASALFGEEFVRGVNMVDFNSLEQGELAGVTEILGAMGKMLAVVVLGMFLVSPFLIFPMLYAADNAADFGTCFKEGLAAGARNYGWGLLFVLIGGVLGVLGTLLLGLGLIIVLPASFLANAYAYRQVSGGPVPYPA</sequence>
<evidence type="ECO:0000313" key="3">
    <source>
        <dbReference type="Proteomes" id="UP000182237"/>
    </source>
</evidence>
<dbReference type="AlphaFoldDB" id="A0A1H1UP35"/>
<dbReference type="EMBL" id="LT629765">
    <property type="protein sequence ID" value="SDS74292.1"/>
    <property type="molecule type" value="Genomic_DNA"/>
</dbReference>
<evidence type="ECO:0000256" key="1">
    <source>
        <dbReference type="SAM" id="Phobius"/>
    </source>
</evidence>
<dbReference type="eggNOG" id="ENOG50327N2">
    <property type="taxonomic scope" value="Bacteria"/>
</dbReference>
<dbReference type="Proteomes" id="UP000182237">
    <property type="component" value="Chromosome I"/>
</dbReference>
<keyword evidence="1" id="KW-1133">Transmembrane helix</keyword>
<dbReference type="RefSeq" id="WP_019193508.1">
    <property type="nucleotide sequence ID" value="NZ_LT629765.1"/>
</dbReference>